<name>A0A0E9W2B3_ANGAN</name>
<dbReference type="AlphaFoldDB" id="A0A0E9W2B3"/>
<protein>
    <submittedName>
        <fullName evidence="1">Uncharacterized protein</fullName>
    </submittedName>
</protein>
<proteinExistence type="predicted"/>
<dbReference type="EMBL" id="GBXM01024872">
    <property type="protein sequence ID" value="JAH83705.1"/>
    <property type="molecule type" value="Transcribed_RNA"/>
</dbReference>
<evidence type="ECO:0000313" key="1">
    <source>
        <dbReference type="EMBL" id="JAH83705.1"/>
    </source>
</evidence>
<organism evidence="1">
    <name type="scientific">Anguilla anguilla</name>
    <name type="common">European freshwater eel</name>
    <name type="synonym">Muraena anguilla</name>
    <dbReference type="NCBI Taxonomy" id="7936"/>
    <lineage>
        <taxon>Eukaryota</taxon>
        <taxon>Metazoa</taxon>
        <taxon>Chordata</taxon>
        <taxon>Craniata</taxon>
        <taxon>Vertebrata</taxon>
        <taxon>Euteleostomi</taxon>
        <taxon>Actinopterygii</taxon>
        <taxon>Neopterygii</taxon>
        <taxon>Teleostei</taxon>
        <taxon>Anguilliformes</taxon>
        <taxon>Anguillidae</taxon>
        <taxon>Anguilla</taxon>
    </lineage>
</organism>
<reference evidence="1" key="1">
    <citation type="submission" date="2014-11" db="EMBL/GenBank/DDBJ databases">
        <authorList>
            <person name="Amaro Gonzalez C."/>
        </authorList>
    </citation>
    <scope>NUCLEOTIDE SEQUENCE</scope>
</reference>
<reference evidence="1" key="2">
    <citation type="journal article" date="2015" name="Fish Shellfish Immunol.">
        <title>Early steps in the European eel (Anguilla anguilla)-Vibrio vulnificus interaction in the gills: Role of the RtxA13 toxin.</title>
        <authorList>
            <person name="Callol A."/>
            <person name="Pajuelo D."/>
            <person name="Ebbesson L."/>
            <person name="Teles M."/>
            <person name="MacKenzie S."/>
            <person name="Amaro C."/>
        </authorList>
    </citation>
    <scope>NUCLEOTIDE SEQUENCE</scope>
</reference>
<accession>A0A0E9W2B3</accession>
<sequence length="24" mass="2992">MMHRQSLSSHNFTEFVDLYLYLLF</sequence>